<name>A0ABS8CY33_9FIRM</name>
<sequence length="382" mass="41031">MSINKKYIIASAMMASVALPLMNASHVDAATDMRTVTASSLNFRTGPSTSYSIINVLMNGQKVEYISTSGSWLKVKYNGVTGYVHGDYVTKGTTDNSTTGTTKYVSASVGLNVRSGAGTSYSKLGKLEYKEKVTVLSTSNGWSKINYNGKTGYVDSSYLKSTVPGSTNDNTNNETTGTTKYVNTTSGLNVRSGAGTSYSKLGKLEYKEKVTVLSTSNGWSKINYNGKTGYVDSSYLQSTVPGSNGNNANNNNNTVSTKANEVIAYAKTLLGKPYVWGAQGPNSFDCSGFTYYVFKNKAGIVLPRTSSAQSKYGTYVSKSNLKAGDLVFFDTNGANDGNVSHVGMYIGNGQMIHASYGQKKIVIANFNDSYYQKAYVNARRVL</sequence>
<dbReference type="EMBL" id="JAJBMB010000006">
    <property type="protein sequence ID" value="MCB5446102.1"/>
    <property type="molecule type" value="Genomic_DNA"/>
</dbReference>
<dbReference type="Pfam" id="PF00877">
    <property type="entry name" value="NLPC_P60"/>
    <property type="match status" value="1"/>
</dbReference>
<reference evidence="8 9" key="1">
    <citation type="submission" date="2021-10" db="EMBL/GenBank/DDBJ databases">
        <title>Collection of gut derived symbiotic bacterial strains cultured from healthy donors.</title>
        <authorList>
            <person name="Lin H."/>
            <person name="Littmann E."/>
            <person name="Claire K."/>
            <person name="Pamer E."/>
        </authorList>
    </citation>
    <scope>NUCLEOTIDE SEQUENCE [LARGE SCALE GENOMIC DNA]</scope>
    <source>
        <strain evidence="8 9">MSK.17.68</strain>
    </source>
</reference>
<dbReference type="PROSITE" id="PS51781">
    <property type="entry name" value="SH3B"/>
    <property type="match status" value="3"/>
</dbReference>
<feature type="domain" description="SH3b" evidence="6">
    <location>
        <begin position="177"/>
        <end position="240"/>
    </location>
</feature>
<dbReference type="InterPro" id="IPR003646">
    <property type="entry name" value="SH3-like_bac-type"/>
</dbReference>
<dbReference type="PROSITE" id="PS51935">
    <property type="entry name" value="NLPC_P60"/>
    <property type="match status" value="1"/>
</dbReference>
<feature type="chain" id="PRO_5045365292" evidence="5">
    <location>
        <begin position="30"/>
        <end position="382"/>
    </location>
</feature>
<evidence type="ECO:0000259" key="7">
    <source>
        <dbReference type="PROSITE" id="PS51935"/>
    </source>
</evidence>
<evidence type="ECO:0000313" key="9">
    <source>
        <dbReference type="Proteomes" id="UP001299409"/>
    </source>
</evidence>
<evidence type="ECO:0000256" key="4">
    <source>
        <dbReference type="ARBA" id="ARBA00022807"/>
    </source>
</evidence>
<dbReference type="InterPro" id="IPR000064">
    <property type="entry name" value="NLP_P60_dom"/>
</dbReference>
<proteinExistence type="inferred from homology"/>
<keyword evidence="3" id="KW-0378">Hydrolase</keyword>
<comment type="similarity">
    <text evidence="1">Belongs to the peptidase C40 family.</text>
</comment>
<dbReference type="SMART" id="SM00287">
    <property type="entry name" value="SH3b"/>
    <property type="match status" value="3"/>
</dbReference>
<keyword evidence="9" id="KW-1185">Reference proteome</keyword>
<evidence type="ECO:0000313" key="8">
    <source>
        <dbReference type="EMBL" id="MCB5446102.1"/>
    </source>
</evidence>
<feature type="signal peptide" evidence="5">
    <location>
        <begin position="1"/>
        <end position="29"/>
    </location>
</feature>
<dbReference type="RefSeq" id="WP_055087369.1">
    <property type="nucleotide sequence ID" value="NZ_BAABXU010000001.1"/>
</dbReference>
<evidence type="ECO:0000259" key="6">
    <source>
        <dbReference type="PROSITE" id="PS51781"/>
    </source>
</evidence>
<dbReference type="Gene3D" id="2.30.30.40">
    <property type="entry name" value="SH3 Domains"/>
    <property type="match status" value="3"/>
</dbReference>
<dbReference type="InterPro" id="IPR052354">
    <property type="entry name" value="Cell_Wall_Dynamics_Protein"/>
</dbReference>
<dbReference type="PANTHER" id="PTHR34408">
    <property type="entry name" value="FAMILY PROTEIN, PUTATIVE-RELATED"/>
    <property type="match status" value="1"/>
</dbReference>
<protein>
    <submittedName>
        <fullName evidence="8">SH3 domain-containing protein</fullName>
    </submittedName>
</protein>
<evidence type="ECO:0000256" key="1">
    <source>
        <dbReference type="ARBA" id="ARBA00007074"/>
    </source>
</evidence>
<keyword evidence="5" id="KW-0732">Signal</keyword>
<organism evidence="8 9">
    <name type="scientific">Intestinibacter bartlettii</name>
    <dbReference type="NCBI Taxonomy" id="261299"/>
    <lineage>
        <taxon>Bacteria</taxon>
        <taxon>Bacillati</taxon>
        <taxon>Bacillota</taxon>
        <taxon>Clostridia</taxon>
        <taxon>Peptostreptococcales</taxon>
        <taxon>Peptostreptococcaceae</taxon>
        <taxon>Intestinibacter</taxon>
    </lineage>
</organism>
<dbReference type="InterPro" id="IPR038765">
    <property type="entry name" value="Papain-like_cys_pep_sf"/>
</dbReference>
<keyword evidence="2" id="KW-0645">Protease</keyword>
<comment type="caution">
    <text evidence="8">The sequence shown here is derived from an EMBL/GenBank/DDBJ whole genome shotgun (WGS) entry which is preliminary data.</text>
</comment>
<dbReference type="Gene3D" id="3.90.1720.10">
    <property type="entry name" value="endopeptidase domain like (from Nostoc punctiforme)"/>
    <property type="match status" value="1"/>
</dbReference>
<dbReference type="PANTHER" id="PTHR34408:SF1">
    <property type="entry name" value="GLYCOSYL HYDROLASE FAMILY 19 DOMAIN-CONTAINING PROTEIN HI_1415"/>
    <property type="match status" value="1"/>
</dbReference>
<gene>
    <name evidence="8" type="ORF">LIP50_07815</name>
</gene>
<accession>A0ABS8CY33</accession>
<feature type="domain" description="NlpC/P60" evidence="7">
    <location>
        <begin position="256"/>
        <end position="382"/>
    </location>
</feature>
<dbReference type="Pfam" id="PF08239">
    <property type="entry name" value="SH3_3"/>
    <property type="match status" value="3"/>
</dbReference>
<feature type="domain" description="SH3b" evidence="6">
    <location>
        <begin position="31"/>
        <end position="93"/>
    </location>
</feature>
<evidence type="ECO:0000256" key="5">
    <source>
        <dbReference type="SAM" id="SignalP"/>
    </source>
</evidence>
<dbReference type="SUPFAM" id="SSF54001">
    <property type="entry name" value="Cysteine proteinases"/>
    <property type="match status" value="1"/>
</dbReference>
<keyword evidence="4" id="KW-0788">Thiol protease</keyword>
<evidence type="ECO:0000256" key="3">
    <source>
        <dbReference type="ARBA" id="ARBA00022801"/>
    </source>
</evidence>
<dbReference type="Proteomes" id="UP001299409">
    <property type="component" value="Unassembled WGS sequence"/>
</dbReference>
<evidence type="ECO:0000256" key="2">
    <source>
        <dbReference type="ARBA" id="ARBA00022670"/>
    </source>
</evidence>
<feature type="domain" description="SH3b" evidence="6">
    <location>
        <begin position="100"/>
        <end position="163"/>
    </location>
</feature>